<dbReference type="AlphaFoldDB" id="A0A5S9F716"/>
<feature type="domain" description="Squalene cyclase C-terminal" evidence="5">
    <location>
        <begin position="326"/>
        <end position="626"/>
    </location>
</feature>
<dbReference type="SFLD" id="SFLDG01016">
    <property type="entry name" value="Prenyltransferase_Like_2"/>
    <property type="match status" value="1"/>
</dbReference>
<dbReference type="Proteomes" id="UP000326354">
    <property type="component" value="Chromosome"/>
</dbReference>
<dbReference type="GO" id="GO:0016104">
    <property type="term" value="P:triterpenoid biosynthetic process"/>
    <property type="evidence" value="ECO:0007669"/>
    <property type="project" value="InterPro"/>
</dbReference>
<sequence length="681" mass="77701">MKNTAEAANVLEAQKQIDITQVDNVVNSAIRWLEGKQHDEGYWVGMLESNSCMEAEWILMQHFLGVEDDPKYDKVVQCILNEQRADGSWEVFYGAPSGDINTTVESYAALRVAGLDPHSEALTKAREWILQRDFRDLRVFTKYWLALIGEWPWECTPQLPPEFIFLPSWAPLNIYRFSSWARGTLVPMSILSANRPVRHLPPEKRLDELFPNGRENIDYSLPRDSSLASWESIFFAIDRALNMYNKLPWKPMRKVAKKLCMEWIIERQEADGAWSGIQPPWVYSLMALYTEGFAIDHPVLAKGLSAFDKHWSYEKNGGIYLQASESPVWDTVLSALAMLDCDVKVSESEHLQKAMHWILQKQVKEKGDWTIYSPHAPCGGWSFERANNYYPDTDDTAVALMVLSRMSKQLDDQDQVKKMKEAMEVASQWLLELQSSNGGWGAFDKDNNSKIVTKIPFCDFGEALDPPSVDVTAHVIEAFGEMGYDLHYPPVAKAIKYIRSEQEDDGSWFGRWGVNYIYGTAAVLPALKTVGEDMNADYIHEAAKWIVLHQNSDGGWGETCQSYIDEALKGKGESTASQTAWALMALLAVDTNIYDDSIRKGVSWLNNQHLNNTWDEKQYTGTGFPGYGVGERVFLKKVKDTLHQGSELSRAFMINYNYYRHYFPLMALGRAQKHFAKQEIY</sequence>
<dbReference type="InterPro" id="IPR006400">
    <property type="entry name" value="Hopene-cyclase"/>
</dbReference>
<dbReference type="GO" id="GO:0005811">
    <property type="term" value="C:lipid droplet"/>
    <property type="evidence" value="ECO:0007669"/>
    <property type="project" value="InterPro"/>
</dbReference>
<dbReference type="SUPFAM" id="SSF48239">
    <property type="entry name" value="Terpenoid cyclases/Protein prenyltransferases"/>
    <property type="match status" value="2"/>
</dbReference>
<dbReference type="Gene3D" id="1.50.10.20">
    <property type="match status" value="2"/>
</dbReference>
<dbReference type="InterPro" id="IPR002365">
    <property type="entry name" value="Terpene_synthase_CS"/>
</dbReference>
<feature type="domain" description="Squalene cyclase N-terminal" evidence="6">
    <location>
        <begin position="27"/>
        <end position="311"/>
    </location>
</feature>
<dbReference type="EMBL" id="AP019860">
    <property type="protein sequence ID" value="BBM88238.1"/>
    <property type="molecule type" value="Genomic_DNA"/>
</dbReference>
<reference evidence="7 8" key="1">
    <citation type="submission" date="2019-08" db="EMBL/GenBank/DDBJ databases">
        <title>Complete genome sequence of Candidatus Uab amorphum.</title>
        <authorList>
            <person name="Shiratori T."/>
            <person name="Suzuki S."/>
            <person name="Kakizawa Y."/>
            <person name="Ishida K."/>
        </authorList>
    </citation>
    <scope>NUCLEOTIDE SEQUENCE [LARGE SCALE GENOMIC DNA]</scope>
    <source>
        <strain evidence="7 8">SRT547</strain>
    </source>
</reference>
<dbReference type="RefSeq" id="WP_229759337.1">
    <property type="nucleotide sequence ID" value="NZ_AP019860.1"/>
</dbReference>
<proteinExistence type="inferred from homology"/>
<dbReference type="NCBIfam" id="TIGR01787">
    <property type="entry name" value="squalene_cyclas"/>
    <property type="match status" value="1"/>
</dbReference>
<dbReference type="InterPro" id="IPR032697">
    <property type="entry name" value="SQ_cyclase_N"/>
</dbReference>
<comment type="similarity">
    <text evidence="2">Belongs to the terpene cyclase/mutase family.</text>
</comment>
<dbReference type="PANTHER" id="PTHR11764:SF82">
    <property type="entry name" value="TERPENE CYCLASE_MUTASE FAMILY MEMBER"/>
    <property type="match status" value="1"/>
</dbReference>
<dbReference type="NCBIfam" id="TIGR01507">
    <property type="entry name" value="hopene_cyclase"/>
    <property type="match status" value="1"/>
</dbReference>
<dbReference type="Pfam" id="PF13243">
    <property type="entry name" value="SQHop_cyclase_C"/>
    <property type="match status" value="1"/>
</dbReference>
<dbReference type="InterPro" id="IPR032696">
    <property type="entry name" value="SQ_cyclase_C"/>
</dbReference>
<evidence type="ECO:0000313" key="8">
    <source>
        <dbReference type="Proteomes" id="UP000326354"/>
    </source>
</evidence>
<accession>A0A5S9F716</accession>
<keyword evidence="3" id="KW-0677">Repeat</keyword>
<dbReference type="PROSITE" id="PS01074">
    <property type="entry name" value="TERPENE_SYNTHASES"/>
    <property type="match status" value="1"/>
</dbReference>
<protein>
    <submittedName>
        <fullName evidence="7">Squalene-hopene cyclase</fullName>
    </submittedName>
</protein>
<keyword evidence="8" id="KW-1185">Reference proteome</keyword>
<dbReference type="CDD" id="cd02892">
    <property type="entry name" value="SQCY_1"/>
    <property type="match status" value="1"/>
</dbReference>
<dbReference type="InterPro" id="IPR018333">
    <property type="entry name" value="Squalene_cyclase"/>
</dbReference>
<evidence type="ECO:0000256" key="1">
    <source>
        <dbReference type="ARBA" id="ARBA00004999"/>
    </source>
</evidence>
<dbReference type="GO" id="GO:0016866">
    <property type="term" value="F:intramolecular transferase activity"/>
    <property type="evidence" value="ECO:0007669"/>
    <property type="project" value="InterPro"/>
</dbReference>
<dbReference type="UniPathway" id="UPA00337"/>
<evidence type="ECO:0000256" key="4">
    <source>
        <dbReference type="ARBA" id="ARBA00023235"/>
    </source>
</evidence>
<name>A0A5S9F716_UABAM</name>
<dbReference type="InterPro" id="IPR008930">
    <property type="entry name" value="Terpenoid_cyclase/PrenylTrfase"/>
</dbReference>
<keyword evidence="4" id="KW-0413">Isomerase</keyword>
<comment type="pathway">
    <text evidence="1">Secondary metabolite biosynthesis; hopanoid biosynthesis.</text>
</comment>
<evidence type="ECO:0000256" key="2">
    <source>
        <dbReference type="ARBA" id="ARBA00009755"/>
    </source>
</evidence>
<organism evidence="7 8">
    <name type="scientific">Uabimicrobium amorphum</name>
    <dbReference type="NCBI Taxonomy" id="2596890"/>
    <lineage>
        <taxon>Bacteria</taxon>
        <taxon>Pseudomonadati</taxon>
        <taxon>Planctomycetota</taxon>
        <taxon>Candidatus Uabimicrobiia</taxon>
        <taxon>Candidatus Uabimicrobiales</taxon>
        <taxon>Candidatus Uabimicrobiaceae</taxon>
        <taxon>Candidatus Uabimicrobium</taxon>
    </lineage>
</organism>
<evidence type="ECO:0000259" key="5">
    <source>
        <dbReference type="Pfam" id="PF13243"/>
    </source>
</evidence>
<dbReference type="Pfam" id="PF13249">
    <property type="entry name" value="SQHop_cyclase_N"/>
    <property type="match status" value="1"/>
</dbReference>
<gene>
    <name evidence="7" type="ORF">UABAM_06659</name>
</gene>
<evidence type="ECO:0000313" key="7">
    <source>
        <dbReference type="EMBL" id="BBM88238.1"/>
    </source>
</evidence>
<evidence type="ECO:0000256" key="3">
    <source>
        <dbReference type="ARBA" id="ARBA00022737"/>
    </source>
</evidence>
<evidence type="ECO:0000259" key="6">
    <source>
        <dbReference type="Pfam" id="PF13249"/>
    </source>
</evidence>
<dbReference type="KEGG" id="uam:UABAM_06659"/>
<dbReference type="PANTHER" id="PTHR11764">
    <property type="entry name" value="TERPENE CYCLASE/MUTASE FAMILY MEMBER"/>
    <property type="match status" value="1"/>
</dbReference>